<dbReference type="GO" id="GO:0006612">
    <property type="term" value="P:protein targeting to membrane"/>
    <property type="evidence" value="ECO:0007669"/>
    <property type="project" value="TreeGrafter"/>
</dbReference>
<dbReference type="PANTHER" id="PTHR22883">
    <property type="entry name" value="ZINC FINGER DHHC DOMAIN CONTAINING PROTEIN"/>
    <property type="match status" value="1"/>
</dbReference>
<dbReference type="Pfam" id="PF01529">
    <property type="entry name" value="DHHC"/>
    <property type="match status" value="1"/>
</dbReference>
<dbReference type="AlphaFoldDB" id="A0AAV7ZJ55"/>
<evidence type="ECO:0000256" key="2">
    <source>
        <dbReference type="ARBA" id="ARBA00022679"/>
    </source>
</evidence>
<comment type="domain">
    <text evidence="7">The DHHC domain is required for palmitoyltransferase activity.</text>
</comment>
<feature type="domain" description="Palmitoyltransferase DHHC" evidence="8">
    <location>
        <begin position="13"/>
        <end position="146"/>
    </location>
</feature>
<keyword evidence="6 7" id="KW-0012">Acyltransferase</keyword>
<keyword evidence="3 7" id="KW-0812">Transmembrane</keyword>
<evidence type="ECO:0000256" key="3">
    <source>
        <dbReference type="ARBA" id="ARBA00022692"/>
    </source>
</evidence>
<evidence type="ECO:0000256" key="5">
    <source>
        <dbReference type="ARBA" id="ARBA00023136"/>
    </source>
</evidence>
<evidence type="ECO:0000256" key="4">
    <source>
        <dbReference type="ARBA" id="ARBA00022989"/>
    </source>
</evidence>
<proteinExistence type="inferred from homology"/>
<evidence type="ECO:0000256" key="6">
    <source>
        <dbReference type="ARBA" id="ARBA00023315"/>
    </source>
</evidence>
<dbReference type="PROSITE" id="PS50216">
    <property type="entry name" value="DHHC"/>
    <property type="match status" value="1"/>
</dbReference>
<feature type="transmembrane region" description="Helical" evidence="7">
    <location>
        <begin position="59"/>
        <end position="83"/>
    </location>
</feature>
<dbReference type="GO" id="GO:0016020">
    <property type="term" value="C:membrane"/>
    <property type="evidence" value="ECO:0007669"/>
    <property type="project" value="UniProtKB-SubCell"/>
</dbReference>
<dbReference type="GO" id="GO:0019706">
    <property type="term" value="F:protein-cysteine S-palmitoyltransferase activity"/>
    <property type="evidence" value="ECO:0007669"/>
    <property type="project" value="UniProtKB-EC"/>
</dbReference>
<evidence type="ECO:0000259" key="8">
    <source>
        <dbReference type="Pfam" id="PF01529"/>
    </source>
</evidence>
<sequence>MNNENSPIQLRYLKFCPTCQIIKPLRSKHDSISNKCIAKFDHYCGWGYSSVGQENHRQFVLFLSFFLILLCIFNIRMLSHFLMVYQPTKSNNYIYFKIFLNLYEQNPSLLLWYIIWTILNIFVLNQLVHQVKGIFNNLTINEFINKNKYQHFWNHHLFINPFNLGYINNFKQFWGISNHINWYDTFTTQHLSKQDTDQDNVIYI</sequence>
<evidence type="ECO:0000256" key="7">
    <source>
        <dbReference type="RuleBase" id="RU079119"/>
    </source>
</evidence>
<evidence type="ECO:0000256" key="1">
    <source>
        <dbReference type="ARBA" id="ARBA00004141"/>
    </source>
</evidence>
<protein>
    <recommendedName>
        <fullName evidence="7">Palmitoyltransferase</fullName>
        <ecNumber evidence="7">2.3.1.225</ecNumber>
    </recommendedName>
</protein>
<comment type="catalytic activity">
    <reaction evidence="7">
        <text>L-cysteinyl-[protein] + hexadecanoyl-CoA = S-hexadecanoyl-L-cysteinyl-[protein] + CoA</text>
        <dbReference type="Rhea" id="RHEA:36683"/>
        <dbReference type="Rhea" id="RHEA-COMP:10131"/>
        <dbReference type="Rhea" id="RHEA-COMP:11032"/>
        <dbReference type="ChEBI" id="CHEBI:29950"/>
        <dbReference type="ChEBI" id="CHEBI:57287"/>
        <dbReference type="ChEBI" id="CHEBI:57379"/>
        <dbReference type="ChEBI" id="CHEBI:74151"/>
        <dbReference type="EC" id="2.3.1.225"/>
    </reaction>
</comment>
<comment type="similarity">
    <text evidence="7">Belongs to the DHHC palmitoyltransferase family.</text>
</comment>
<reference evidence="9" key="1">
    <citation type="submission" date="2022-08" db="EMBL/GenBank/DDBJ databases">
        <title>Novel sulphate-reducing endosymbionts in the free-living metamonad Anaeramoeba.</title>
        <authorList>
            <person name="Jerlstrom-Hultqvist J."/>
            <person name="Cepicka I."/>
            <person name="Gallot-Lavallee L."/>
            <person name="Salas-Leiva D."/>
            <person name="Curtis B.A."/>
            <person name="Zahonova K."/>
            <person name="Pipaliya S."/>
            <person name="Dacks J."/>
            <person name="Roger A.J."/>
        </authorList>
    </citation>
    <scope>NUCLEOTIDE SEQUENCE</scope>
    <source>
        <strain evidence="9">Busselton2</strain>
    </source>
</reference>
<dbReference type="InterPro" id="IPR001594">
    <property type="entry name" value="Palmitoyltrfase_DHHC"/>
</dbReference>
<evidence type="ECO:0000313" key="9">
    <source>
        <dbReference type="EMBL" id="KAJ3440477.1"/>
    </source>
</evidence>
<organism evidence="9 10">
    <name type="scientific">Anaeramoeba flamelloides</name>
    <dbReference type="NCBI Taxonomy" id="1746091"/>
    <lineage>
        <taxon>Eukaryota</taxon>
        <taxon>Metamonada</taxon>
        <taxon>Anaeramoebidae</taxon>
        <taxon>Anaeramoeba</taxon>
    </lineage>
</organism>
<accession>A0AAV7ZJ55</accession>
<keyword evidence="2 7" id="KW-0808">Transferase</keyword>
<dbReference type="EMBL" id="JANTQA010000030">
    <property type="protein sequence ID" value="KAJ3440477.1"/>
    <property type="molecule type" value="Genomic_DNA"/>
</dbReference>
<comment type="caution">
    <text evidence="9">The sequence shown here is derived from an EMBL/GenBank/DDBJ whole genome shotgun (WGS) entry which is preliminary data.</text>
</comment>
<gene>
    <name evidence="9" type="ORF">M0812_14145</name>
</gene>
<keyword evidence="4 7" id="KW-1133">Transmembrane helix</keyword>
<dbReference type="EC" id="2.3.1.225" evidence="7"/>
<comment type="subcellular location">
    <subcellularLocation>
        <location evidence="1">Membrane</location>
        <topology evidence="1">Multi-pass membrane protein</topology>
    </subcellularLocation>
</comment>
<evidence type="ECO:0000313" key="10">
    <source>
        <dbReference type="Proteomes" id="UP001146793"/>
    </source>
</evidence>
<dbReference type="GO" id="GO:0005783">
    <property type="term" value="C:endoplasmic reticulum"/>
    <property type="evidence" value="ECO:0007669"/>
    <property type="project" value="TreeGrafter"/>
</dbReference>
<dbReference type="InterPro" id="IPR039859">
    <property type="entry name" value="PFA4/ZDH16/20/ERF2-like"/>
</dbReference>
<name>A0AAV7ZJ55_9EUKA</name>
<keyword evidence="5 7" id="KW-0472">Membrane</keyword>
<feature type="transmembrane region" description="Helical" evidence="7">
    <location>
        <begin position="110"/>
        <end position="128"/>
    </location>
</feature>
<dbReference type="GO" id="GO:0005794">
    <property type="term" value="C:Golgi apparatus"/>
    <property type="evidence" value="ECO:0007669"/>
    <property type="project" value="TreeGrafter"/>
</dbReference>
<dbReference type="Proteomes" id="UP001146793">
    <property type="component" value="Unassembled WGS sequence"/>
</dbReference>